<evidence type="ECO:0000259" key="4">
    <source>
        <dbReference type="Pfam" id="PF16113"/>
    </source>
</evidence>
<dbReference type="InterPro" id="IPR032259">
    <property type="entry name" value="HIBYL-CoA-H"/>
</dbReference>
<dbReference type="Proteomes" id="UP000189339">
    <property type="component" value="Unassembled WGS sequence"/>
</dbReference>
<comment type="catalytic activity">
    <reaction evidence="1">
        <text>3-hydroxy-2-methylpropanoyl-CoA + H2O = 3-hydroxy-2-methylpropanoate + CoA + H(+)</text>
        <dbReference type="Rhea" id="RHEA:20888"/>
        <dbReference type="ChEBI" id="CHEBI:11805"/>
        <dbReference type="ChEBI" id="CHEBI:15377"/>
        <dbReference type="ChEBI" id="CHEBI:15378"/>
        <dbReference type="ChEBI" id="CHEBI:57287"/>
        <dbReference type="ChEBI" id="CHEBI:57340"/>
        <dbReference type="EC" id="3.1.2.4"/>
    </reaction>
</comment>
<feature type="domain" description="Enoyl-CoA hydratase/isomerase" evidence="4">
    <location>
        <begin position="21"/>
        <end position="355"/>
    </location>
</feature>
<keyword evidence="6" id="KW-1185">Reference proteome</keyword>
<proteinExistence type="predicted"/>
<dbReference type="InterPro" id="IPR029045">
    <property type="entry name" value="ClpP/crotonase-like_dom_sf"/>
</dbReference>
<keyword evidence="3" id="KW-0378">Hydrolase</keyword>
<dbReference type="Pfam" id="PF16113">
    <property type="entry name" value="ECH_2"/>
    <property type="match status" value="1"/>
</dbReference>
<dbReference type="InterPro" id="IPR045004">
    <property type="entry name" value="ECH_dom"/>
</dbReference>
<dbReference type="OrthoDB" id="9790967at2"/>
<name>A0A1V2DQK3_9GAMM</name>
<dbReference type="AlphaFoldDB" id="A0A1V2DQK3"/>
<dbReference type="EMBL" id="MSCW01000008">
    <property type="protein sequence ID" value="ONF42927.1"/>
    <property type="molecule type" value="Genomic_DNA"/>
</dbReference>
<gene>
    <name evidence="5" type="ORF">BTO32_14715</name>
</gene>
<dbReference type="GO" id="GO:0005829">
    <property type="term" value="C:cytosol"/>
    <property type="evidence" value="ECO:0007669"/>
    <property type="project" value="TreeGrafter"/>
</dbReference>
<evidence type="ECO:0000256" key="1">
    <source>
        <dbReference type="ARBA" id="ARBA00001709"/>
    </source>
</evidence>
<dbReference type="PANTHER" id="PTHR43176:SF3">
    <property type="entry name" value="3-HYDROXYISOBUTYRYL-COA HYDROLASE, MITOCHONDRIAL"/>
    <property type="match status" value="1"/>
</dbReference>
<evidence type="ECO:0000256" key="3">
    <source>
        <dbReference type="ARBA" id="ARBA00022801"/>
    </source>
</evidence>
<accession>A0A1V2DQK3</accession>
<comment type="caution">
    <text evidence="5">The sequence shown here is derived from an EMBL/GenBank/DDBJ whole genome shotgun (WGS) entry which is preliminary data.</text>
</comment>
<reference evidence="5 6" key="1">
    <citation type="submission" date="2016-12" db="EMBL/GenBank/DDBJ databases">
        <title>Marinobacter lutaoensis whole genome sequencing.</title>
        <authorList>
            <person name="Verma A."/>
            <person name="Krishnamurthi S."/>
        </authorList>
    </citation>
    <scope>NUCLEOTIDE SEQUENCE [LARGE SCALE GENOMIC DNA]</scope>
    <source>
        <strain evidence="5 6">T5054</strain>
    </source>
</reference>
<protein>
    <recommendedName>
        <fullName evidence="2">3-hydroxyisobutyryl-CoA hydrolase</fullName>
        <ecNumber evidence="2">3.1.2.4</ecNumber>
    </recommendedName>
</protein>
<dbReference type="SUPFAM" id="SSF52096">
    <property type="entry name" value="ClpP/crotonase"/>
    <property type="match status" value="1"/>
</dbReference>
<organism evidence="5 6">
    <name type="scientific">Marinobacter lutaoensis</name>
    <dbReference type="NCBI Taxonomy" id="135739"/>
    <lineage>
        <taxon>Bacteria</taxon>
        <taxon>Pseudomonadati</taxon>
        <taxon>Pseudomonadota</taxon>
        <taxon>Gammaproteobacteria</taxon>
        <taxon>Pseudomonadales</taxon>
        <taxon>Marinobacteraceae</taxon>
        <taxon>Marinobacter</taxon>
    </lineage>
</organism>
<dbReference type="GO" id="GO:0006574">
    <property type="term" value="P:L-valine catabolic process"/>
    <property type="evidence" value="ECO:0007669"/>
    <property type="project" value="TreeGrafter"/>
</dbReference>
<dbReference type="STRING" id="135739.BTO32_14715"/>
<dbReference type="GO" id="GO:0003860">
    <property type="term" value="F:3-hydroxyisobutyryl-CoA hydrolase activity"/>
    <property type="evidence" value="ECO:0007669"/>
    <property type="project" value="UniProtKB-EC"/>
</dbReference>
<dbReference type="CDD" id="cd06558">
    <property type="entry name" value="crotonase-like"/>
    <property type="match status" value="1"/>
</dbReference>
<dbReference type="RefSeq" id="WP_076725394.1">
    <property type="nucleotide sequence ID" value="NZ_MSCW01000008.1"/>
</dbReference>
<sequence>MSDQPLVFEEWPAGDASVIAAVRIHSPRNLNSLSLDMIRLLRPRLEAWAEDERVVAVWLEAEGDKAFCAGGDIVSLYRSMTEPGGSDLGEAFFREEYQLDHQIHEFPKPVICWGHGIVMGGGIGLMVGASHRVVTEASRLAMPEVNIGLYPDVGAGWFLNRMPGRLGLFLGLTGARMNAADALYTGMADRFIQHAFKSQVIDTLRGERWQGRDAHGVIGSVLRQFEARSREALPESPLRRHYDDIQRATDADTLVDTVAQLQELAGRDDWLGKSVRGLTNASPTSLALTWRHLRSCRLEGLRAVLDKERVLSVNCLHKGEFAEGVRALLIDKDLQPRWRYPSLVDLDTDWIEDFFREHDNNKR</sequence>
<dbReference type="Gene3D" id="3.90.226.10">
    <property type="entry name" value="2-enoyl-CoA Hydratase, Chain A, domain 1"/>
    <property type="match status" value="1"/>
</dbReference>
<dbReference type="EC" id="3.1.2.4" evidence="2"/>
<dbReference type="PANTHER" id="PTHR43176">
    <property type="entry name" value="3-HYDROXYISOBUTYRYL-COA HYDROLASE-RELATED"/>
    <property type="match status" value="1"/>
</dbReference>
<evidence type="ECO:0000313" key="5">
    <source>
        <dbReference type="EMBL" id="ONF42927.1"/>
    </source>
</evidence>
<dbReference type="NCBIfam" id="NF004127">
    <property type="entry name" value="PRK05617.1"/>
    <property type="match status" value="1"/>
</dbReference>
<evidence type="ECO:0000313" key="6">
    <source>
        <dbReference type="Proteomes" id="UP000189339"/>
    </source>
</evidence>
<evidence type="ECO:0000256" key="2">
    <source>
        <dbReference type="ARBA" id="ARBA00011915"/>
    </source>
</evidence>